<dbReference type="Pfam" id="PF00067">
    <property type="entry name" value="p450"/>
    <property type="match status" value="2"/>
</dbReference>
<dbReference type="SUPFAM" id="SSF48264">
    <property type="entry name" value="Cytochrome P450"/>
    <property type="match status" value="1"/>
</dbReference>
<keyword evidence="13" id="KW-0472">Membrane</keyword>
<keyword evidence="7 14" id="KW-0479">Metal-binding</keyword>
<keyword evidence="9" id="KW-0492">Microsome</keyword>
<dbReference type="PANTHER" id="PTHR24292:SF102">
    <property type="entry name" value="CYTOCHROME P450 FAMILY-RELATED"/>
    <property type="match status" value="1"/>
</dbReference>
<keyword evidence="8" id="KW-0256">Endoplasmic reticulum</keyword>
<dbReference type="Proteomes" id="UP001235939">
    <property type="component" value="Chromosome 10"/>
</dbReference>
<evidence type="ECO:0000256" key="11">
    <source>
        <dbReference type="ARBA" id="ARBA00023004"/>
    </source>
</evidence>
<comment type="function">
    <text evidence="2">May be involved in the metabolism of insect hormones and in the breakdown of synthetic insecticides.</text>
</comment>
<organism evidence="15 16">
    <name type="scientific">Cordylochernes scorpioides</name>
    <dbReference type="NCBI Taxonomy" id="51811"/>
    <lineage>
        <taxon>Eukaryota</taxon>
        <taxon>Metazoa</taxon>
        <taxon>Ecdysozoa</taxon>
        <taxon>Arthropoda</taxon>
        <taxon>Chelicerata</taxon>
        <taxon>Arachnida</taxon>
        <taxon>Pseudoscorpiones</taxon>
        <taxon>Cheliferoidea</taxon>
        <taxon>Chernetidae</taxon>
        <taxon>Cordylochernes</taxon>
    </lineage>
</organism>
<dbReference type="PRINTS" id="PR00385">
    <property type="entry name" value="P450"/>
</dbReference>
<sequence length="176" mass="20563">MFQRSPEYTDLNDFIYLDQVIKEVLRLYPSTITFITRQAQSDFEYNGHKFPKGLSIQVPTYALHRNPKYWNNPLQFNPDRHRSYILYDQDATKIHITQPNISRIVQSRFAPENKGSLVPMAYQPFGEGPRSCIGARFAQVFAKLTLTRILQHYEIKHQDNAPVPLNKSNLVYDICN</sequence>
<dbReference type="PROSITE" id="PS00086">
    <property type="entry name" value="CYTOCHROME_P450"/>
    <property type="match status" value="1"/>
</dbReference>
<dbReference type="PANTHER" id="PTHR24292">
    <property type="entry name" value="CYTOCHROME P450"/>
    <property type="match status" value="1"/>
</dbReference>
<keyword evidence="6 14" id="KW-0349">Heme</keyword>
<evidence type="ECO:0000256" key="14">
    <source>
        <dbReference type="RuleBase" id="RU000461"/>
    </source>
</evidence>
<evidence type="ECO:0000256" key="6">
    <source>
        <dbReference type="ARBA" id="ARBA00022617"/>
    </source>
</evidence>
<protein>
    <submittedName>
        <fullName evidence="15">CYP3A4</fullName>
    </submittedName>
</protein>
<evidence type="ECO:0000256" key="2">
    <source>
        <dbReference type="ARBA" id="ARBA00003690"/>
    </source>
</evidence>
<evidence type="ECO:0000256" key="8">
    <source>
        <dbReference type="ARBA" id="ARBA00022824"/>
    </source>
</evidence>
<evidence type="ECO:0000256" key="5">
    <source>
        <dbReference type="ARBA" id="ARBA00010617"/>
    </source>
</evidence>
<gene>
    <name evidence="15" type="ORF">LAZ67_10002809</name>
</gene>
<evidence type="ECO:0000256" key="12">
    <source>
        <dbReference type="ARBA" id="ARBA00023033"/>
    </source>
</evidence>
<dbReference type="InterPro" id="IPR036396">
    <property type="entry name" value="Cyt_P450_sf"/>
</dbReference>
<comment type="similarity">
    <text evidence="5 14">Belongs to the cytochrome P450 family.</text>
</comment>
<dbReference type="Gene3D" id="1.10.630.10">
    <property type="entry name" value="Cytochrome P450"/>
    <property type="match status" value="1"/>
</dbReference>
<keyword evidence="10 14" id="KW-0560">Oxidoreductase</keyword>
<dbReference type="PRINTS" id="PR00465">
    <property type="entry name" value="EP450IV"/>
</dbReference>
<evidence type="ECO:0000256" key="9">
    <source>
        <dbReference type="ARBA" id="ARBA00022848"/>
    </source>
</evidence>
<evidence type="ECO:0000256" key="4">
    <source>
        <dbReference type="ARBA" id="ARBA00004406"/>
    </source>
</evidence>
<name>A0ABY6KWU7_9ARAC</name>
<evidence type="ECO:0000256" key="1">
    <source>
        <dbReference type="ARBA" id="ARBA00001971"/>
    </source>
</evidence>
<proteinExistence type="inferred from homology"/>
<dbReference type="InterPro" id="IPR002403">
    <property type="entry name" value="Cyt_P450_E_grp-IV"/>
</dbReference>
<dbReference type="InterPro" id="IPR017972">
    <property type="entry name" value="Cyt_P450_CS"/>
</dbReference>
<reference evidence="15 16" key="1">
    <citation type="submission" date="2022-01" db="EMBL/GenBank/DDBJ databases">
        <title>A chromosomal length assembly of Cordylochernes scorpioides.</title>
        <authorList>
            <person name="Zeh D."/>
            <person name="Zeh J."/>
        </authorList>
    </citation>
    <scope>NUCLEOTIDE SEQUENCE [LARGE SCALE GENOMIC DNA]</scope>
    <source>
        <strain evidence="15">IN4F17</strain>
        <tissue evidence="15">Whole Body</tissue>
    </source>
</reference>
<evidence type="ECO:0000256" key="10">
    <source>
        <dbReference type="ARBA" id="ARBA00023002"/>
    </source>
</evidence>
<evidence type="ECO:0000256" key="3">
    <source>
        <dbReference type="ARBA" id="ARBA00004174"/>
    </source>
</evidence>
<keyword evidence="11 14" id="KW-0408">Iron</keyword>
<dbReference type="InterPro" id="IPR050476">
    <property type="entry name" value="Insect_CytP450_Detox"/>
</dbReference>
<evidence type="ECO:0000313" key="16">
    <source>
        <dbReference type="Proteomes" id="UP001235939"/>
    </source>
</evidence>
<dbReference type="EMBL" id="CP092872">
    <property type="protein sequence ID" value="UYV73346.1"/>
    <property type="molecule type" value="Genomic_DNA"/>
</dbReference>
<comment type="cofactor">
    <cofactor evidence="1">
        <name>heme</name>
        <dbReference type="ChEBI" id="CHEBI:30413"/>
    </cofactor>
</comment>
<keyword evidence="16" id="KW-1185">Reference proteome</keyword>
<keyword evidence="12 14" id="KW-0503">Monooxygenase</keyword>
<evidence type="ECO:0000256" key="13">
    <source>
        <dbReference type="ARBA" id="ARBA00023136"/>
    </source>
</evidence>
<evidence type="ECO:0000256" key="7">
    <source>
        <dbReference type="ARBA" id="ARBA00022723"/>
    </source>
</evidence>
<dbReference type="InterPro" id="IPR001128">
    <property type="entry name" value="Cyt_P450"/>
</dbReference>
<comment type="subcellular location">
    <subcellularLocation>
        <location evidence="4">Endoplasmic reticulum membrane</location>
        <topology evidence="4">Peripheral membrane protein</topology>
    </subcellularLocation>
    <subcellularLocation>
        <location evidence="3">Microsome membrane</location>
        <topology evidence="3">Peripheral membrane protein</topology>
    </subcellularLocation>
</comment>
<evidence type="ECO:0000313" key="15">
    <source>
        <dbReference type="EMBL" id="UYV73346.1"/>
    </source>
</evidence>
<accession>A0ABY6KWU7</accession>